<evidence type="ECO:0000313" key="1">
    <source>
        <dbReference type="Ensembl" id="ENSPSTP00000022720.1"/>
    </source>
</evidence>
<dbReference type="Ensembl" id="ENSPSTT00000023874.1">
    <property type="protein sequence ID" value="ENSPSTP00000022720.1"/>
    <property type="gene ID" value="ENSPSTG00000016679.1"/>
</dbReference>
<accession>A0A8C9G031</accession>
<dbReference type="AlphaFoldDB" id="A0A8C9G031"/>
<evidence type="ECO:0000313" key="2">
    <source>
        <dbReference type="Proteomes" id="UP000694428"/>
    </source>
</evidence>
<dbReference type="Ensembl" id="ENSPSTT00000004182.1">
    <property type="protein sequence ID" value="ENSPSTP00000003977.1"/>
    <property type="gene ID" value="ENSPSTG00000002878.1"/>
</dbReference>
<dbReference type="Proteomes" id="UP000694428">
    <property type="component" value="Unplaced"/>
</dbReference>
<reference evidence="1" key="1">
    <citation type="submission" date="2025-05" db="UniProtKB">
        <authorList>
            <consortium name="Ensembl"/>
        </authorList>
    </citation>
    <scope>IDENTIFICATION</scope>
</reference>
<protein>
    <submittedName>
        <fullName evidence="1">Uncharacterized protein</fullName>
    </submittedName>
</protein>
<keyword evidence="2" id="KW-1185">Reference proteome</keyword>
<organism evidence="1 2">
    <name type="scientific">Pavo cristatus</name>
    <name type="common">Indian peafowl</name>
    <name type="synonym">Blue peafowl</name>
    <dbReference type="NCBI Taxonomy" id="9049"/>
    <lineage>
        <taxon>Eukaryota</taxon>
        <taxon>Metazoa</taxon>
        <taxon>Chordata</taxon>
        <taxon>Craniata</taxon>
        <taxon>Vertebrata</taxon>
        <taxon>Euteleostomi</taxon>
        <taxon>Archelosauria</taxon>
        <taxon>Archosauria</taxon>
        <taxon>Dinosauria</taxon>
        <taxon>Saurischia</taxon>
        <taxon>Theropoda</taxon>
        <taxon>Coelurosauria</taxon>
        <taxon>Aves</taxon>
        <taxon>Neognathae</taxon>
        <taxon>Galloanserae</taxon>
        <taxon>Galliformes</taxon>
        <taxon>Phasianidae</taxon>
        <taxon>Phasianinae</taxon>
        <taxon>Pavo</taxon>
    </lineage>
</organism>
<proteinExistence type="predicted"/>
<name>A0A8C9G031_PAVCR</name>
<sequence>MDPNRIIQALKGTIDPKLRIAAENELNQVRGADAAEQRDVCLGPLVLLPTLPLLSPPSAAELRESLSS</sequence>